<name>A0AAN8MTF6_9PEZI</name>
<organism evidence="3 4">
    <name type="scientific">Orbilia javanica</name>
    <dbReference type="NCBI Taxonomy" id="47235"/>
    <lineage>
        <taxon>Eukaryota</taxon>
        <taxon>Fungi</taxon>
        <taxon>Dikarya</taxon>
        <taxon>Ascomycota</taxon>
        <taxon>Pezizomycotina</taxon>
        <taxon>Orbiliomycetes</taxon>
        <taxon>Orbiliales</taxon>
        <taxon>Orbiliaceae</taxon>
        <taxon>Orbilia</taxon>
    </lineage>
</organism>
<feature type="compositionally biased region" description="Basic and acidic residues" evidence="1">
    <location>
        <begin position="391"/>
        <end position="403"/>
    </location>
</feature>
<gene>
    <name evidence="3" type="ORF">TWF718_006933</name>
</gene>
<dbReference type="AlphaFoldDB" id="A0AAN8MTF6"/>
<reference evidence="3 4" key="1">
    <citation type="submission" date="2019-10" db="EMBL/GenBank/DDBJ databases">
        <authorList>
            <person name="Palmer J.M."/>
        </authorList>
    </citation>
    <scope>NUCLEOTIDE SEQUENCE [LARGE SCALE GENOMIC DNA]</scope>
    <source>
        <strain evidence="3 4">TWF718</strain>
    </source>
</reference>
<feature type="compositionally biased region" description="Acidic residues" evidence="1">
    <location>
        <begin position="523"/>
        <end position="541"/>
    </location>
</feature>
<sequence length="591" mass="64634">MYFVINTPILLALFQAVLALPGATASGTCNINSADPGNIQKGTGGGSLTLEVRAGNGAYKCSLDETGSGNSWTRQLATARINGSLTVSLPSDLDCQGSFKNSDDLCIIRCENTNSPKDTICSIFEQIDLGDQEDGSDDKEKKVKKREPEPEPKKRRKGGRRNGNNRNNNSMNFSMDSMKIGSGEAVEDFKLAKRDEGDVSDPAGETPELEKRGAGKKKKASKVKKVGKKKKAKKAKKASKKVKKGGRRNGNNRNNNELNFAMDDLDVDNEDEEEEEEDVEEEGGEEEGDDAGDDTELKRFAKRFLEDPQSLKDGLNKRSMDLEPRDPKKKKAVRARARGRRINKKKNTANGAKTGSQNISLSITPAAAVPAEDVPVDESGEVEEPQGGEGDLEKRSVGLESRDPHRRGRRVRKNKKVNTANGAKTGSQTISLNIGPATEEAASVGKRSIEPRDPKKRKKGGVRIRKNKKVNRVNAAKTGSQTIDIKVTSPAPAPAAKKVSTTKTTTKTGKTPYTNSKSPTSNQEDEGPEEDEEAEEEEEVSDEPKVKPNTKPAPPKEEPRQEETEEEGQKEETPVSENTDEPVYRLRFHRN</sequence>
<evidence type="ECO:0000256" key="2">
    <source>
        <dbReference type="SAM" id="SignalP"/>
    </source>
</evidence>
<evidence type="ECO:0000313" key="3">
    <source>
        <dbReference type="EMBL" id="KAK6344988.1"/>
    </source>
</evidence>
<feature type="chain" id="PRO_5042918344" evidence="2">
    <location>
        <begin position="20"/>
        <end position="591"/>
    </location>
</feature>
<evidence type="ECO:0000256" key="1">
    <source>
        <dbReference type="SAM" id="MobiDB-lite"/>
    </source>
</evidence>
<protein>
    <submittedName>
        <fullName evidence="3">Uncharacterized protein</fullName>
    </submittedName>
</protein>
<keyword evidence="4" id="KW-1185">Reference proteome</keyword>
<feature type="region of interest" description="Disordered" evidence="1">
    <location>
        <begin position="192"/>
        <end position="591"/>
    </location>
</feature>
<evidence type="ECO:0000313" key="4">
    <source>
        <dbReference type="Proteomes" id="UP001313282"/>
    </source>
</evidence>
<feature type="compositionally biased region" description="Basic and acidic residues" evidence="1">
    <location>
        <begin position="295"/>
        <end position="326"/>
    </location>
</feature>
<keyword evidence="2" id="KW-0732">Signal</keyword>
<comment type="caution">
    <text evidence="3">The sequence shown here is derived from an EMBL/GenBank/DDBJ whole genome shotgun (WGS) entry which is preliminary data.</text>
</comment>
<dbReference type="Proteomes" id="UP001313282">
    <property type="component" value="Unassembled WGS sequence"/>
</dbReference>
<feature type="compositionally biased region" description="Basic residues" evidence="1">
    <location>
        <begin position="404"/>
        <end position="416"/>
    </location>
</feature>
<feature type="compositionally biased region" description="Acidic residues" evidence="1">
    <location>
        <begin position="263"/>
        <end position="294"/>
    </location>
</feature>
<feature type="compositionally biased region" description="Basic and acidic residues" evidence="1">
    <location>
        <begin position="138"/>
        <end position="152"/>
    </location>
</feature>
<feature type="compositionally biased region" description="Basic residues" evidence="1">
    <location>
        <begin position="327"/>
        <end position="347"/>
    </location>
</feature>
<feature type="compositionally biased region" description="Basic residues" evidence="1">
    <location>
        <begin position="214"/>
        <end position="247"/>
    </location>
</feature>
<feature type="compositionally biased region" description="Basic residues" evidence="1">
    <location>
        <begin position="454"/>
        <end position="471"/>
    </location>
</feature>
<feature type="compositionally biased region" description="Polar residues" evidence="1">
    <location>
        <begin position="419"/>
        <end position="432"/>
    </location>
</feature>
<proteinExistence type="predicted"/>
<feature type="compositionally biased region" description="Low complexity" evidence="1">
    <location>
        <begin position="486"/>
        <end position="512"/>
    </location>
</feature>
<feature type="signal peptide" evidence="2">
    <location>
        <begin position="1"/>
        <end position="19"/>
    </location>
</feature>
<feature type="compositionally biased region" description="Acidic residues" evidence="1">
    <location>
        <begin position="374"/>
        <end position="386"/>
    </location>
</feature>
<dbReference type="InterPro" id="IPR021476">
    <property type="entry name" value="Egh16-like"/>
</dbReference>
<feature type="region of interest" description="Disordered" evidence="1">
    <location>
        <begin position="131"/>
        <end position="177"/>
    </location>
</feature>
<feature type="compositionally biased region" description="Polar residues" evidence="1">
    <location>
        <begin position="513"/>
        <end position="522"/>
    </location>
</feature>
<accession>A0AAN8MTF6</accession>
<dbReference type="EMBL" id="JAVHNR010000004">
    <property type="protein sequence ID" value="KAK6344988.1"/>
    <property type="molecule type" value="Genomic_DNA"/>
</dbReference>
<dbReference type="Pfam" id="PF11327">
    <property type="entry name" value="Egh16-like"/>
    <property type="match status" value="1"/>
</dbReference>